<proteinExistence type="inferred from homology"/>
<comment type="caution">
    <text evidence="8">The sequence shown here is derived from an EMBL/GenBank/DDBJ whole genome shotgun (WGS) entry which is preliminary data.</text>
</comment>
<dbReference type="GO" id="GO:0006265">
    <property type="term" value="P:DNA topological change"/>
    <property type="evidence" value="ECO:0007669"/>
    <property type="project" value="UniProtKB-UniRule"/>
</dbReference>
<evidence type="ECO:0000256" key="3">
    <source>
        <dbReference type="ARBA" id="ARBA00023125"/>
    </source>
</evidence>
<keyword evidence="2 5" id="KW-0799">Topoisomerase</keyword>
<dbReference type="GO" id="GO:0009330">
    <property type="term" value="C:DNA topoisomerase type II (double strand cut, ATP-hydrolyzing) complex"/>
    <property type="evidence" value="ECO:0007669"/>
    <property type="project" value="TreeGrafter"/>
</dbReference>
<accession>A0A2V0NRZ4</accession>
<dbReference type="PROSITE" id="PS52040">
    <property type="entry name" value="TOPO_IIA"/>
    <property type="match status" value="1"/>
</dbReference>
<evidence type="ECO:0000256" key="6">
    <source>
        <dbReference type="SAM" id="MobiDB-lite"/>
    </source>
</evidence>
<evidence type="ECO:0000256" key="2">
    <source>
        <dbReference type="ARBA" id="ARBA00023029"/>
    </source>
</evidence>
<protein>
    <submittedName>
        <fullName evidence="8">DNA gyrase subunit A</fullName>
    </submittedName>
</protein>
<reference evidence="8 9" key="1">
    <citation type="journal article" date="2018" name="Sci. Rep.">
        <title>Raphidocelis subcapitata (=Pseudokirchneriella subcapitata) provides an insight into genome evolution and environmental adaptations in the Sphaeropleales.</title>
        <authorList>
            <person name="Suzuki S."/>
            <person name="Yamaguchi H."/>
            <person name="Nakajima N."/>
            <person name="Kawachi M."/>
        </authorList>
    </citation>
    <scope>NUCLEOTIDE SEQUENCE [LARGE SCALE GENOMIC DNA]</scope>
    <source>
        <strain evidence="8 9">NIES-35</strain>
    </source>
</reference>
<dbReference type="PANTHER" id="PTHR43493:SF5">
    <property type="entry name" value="DNA GYRASE SUBUNIT A, CHLOROPLASTIC_MITOCHONDRIAL"/>
    <property type="match status" value="1"/>
</dbReference>
<dbReference type="InterPro" id="IPR002205">
    <property type="entry name" value="Topo_IIA_dom_A"/>
</dbReference>
<dbReference type="InParanoid" id="A0A2V0NRZ4"/>
<keyword evidence="9" id="KW-1185">Reference proteome</keyword>
<dbReference type="PANTHER" id="PTHR43493">
    <property type="entry name" value="DNA GYRASE/TOPOISOMERASE SUBUNIT A"/>
    <property type="match status" value="1"/>
</dbReference>
<dbReference type="OrthoDB" id="276498at2759"/>
<comment type="catalytic activity">
    <reaction evidence="5">
        <text>ATP-dependent breakage, passage and rejoining of double-stranded DNA.</text>
        <dbReference type="EC" id="5.6.2.2"/>
    </reaction>
</comment>
<feature type="non-terminal residue" evidence="8">
    <location>
        <position position="503"/>
    </location>
</feature>
<feature type="active site" description="O-(5'-phospho-DNA)-tyrosine intermediate" evidence="5">
    <location>
        <position position="245"/>
    </location>
</feature>
<dbReference type="InterPro" id="IPR013758">
    <property type="entry name" value="Topo_IIA_A/C_ab"/>
</dbReference>
<feature type="compositionally biased region" description="Gly residues" evidence="6">
    <location>
        <begin position="96"/>
        <end position="119"/>
    </location>
</feature>
<feature type="region of interest" description="Disordered" evidence="6">
    <location>
        <begin position="55"/>
        <end position="119"/>
    </location>
</feature>
<evidence type="ECO:0000256" key="5">
    <source>
        <dbReference type="PROSITE-ProRule" id="PRU01384"/>
    </source>
</evidence>
<dbReference type="InterPro" id="IPR050220">
    <property type="entry name" value="Type_II_DNA_Topoisomerases"/>
</dbReference>
<dbReference type="Gene3D" id="3.90.199.10">
    <property type="entry name" value="Topoisomerase II, domain 5"/>
    <property type="match status" value="1"/>
</dbReference>
<sequence length="503" mass="50591">MLRAHAGGAGATGPAAAPPTLLGRAAGSGRGGLLAALGGRAARMQVVRALAGSAAPAAPAGRRRAAPAAPAPGPPAAAPAGRGGAVAARAARGGRRGASGSAGGTASGNGTGAGAGGEGGPAAAVAVVERIEEKELHAEASESYLAYAMSVIVGRALPDVRDGLKPVHRRILYAMHDLGLSPAKPFKKCARVVGEVLGKYHPHGDAAVYDALVRLAQDFSMRLPLISGHGNFGSLDDDPPAAMRYTECRLAGAAPPLLLDDLESDTVDWAPTFDASQDEPTVLPAKLPLLLVNGTQGIAVGIATRIPPHSLTEVVEALVALAGDPEITTDALMRHVPGPDFPTGGELVVGPGIKEAYETGSGSLLLRARITIEGADPGPRGGGGAGAARRRKGAAAGGRGGAAAAAAEGEEEGAGAGAAAGRQLIVVTEVPYQVNKAELASKIAELAELASKIAELVEAKTIEGVADVRDESDRTGVRLVVEVRRGYEARVVLNQLLKHTRLQ</sequence>
<dbReference type="AlphaFoldDB" id="A0A2V0NRZ4"/>
<feature type="domain" description="Topo IIA-type catalytic" evidence="7">
    <location>
        <begin position="157"/>
        <end position="503"/>
    </location>
</feature>
<dbReference type="GO" id="GO:0003677">
    <property type="term" value="F:DNA binding"/>
    <property type="evidence" value="ECO:0007669"/>
    <property type="project" value="UniProtKB-UniRule"/>
</dbReference>
<dbReference type="Pfam" id="PF00521">
    <property type="entry name" value="DNA_topoisoIV"/>
    <property type="match status" value="1"/>
</dbReference>
<dbReference type="STRING" id="307507.A0A2V0NRZ4"/>
<gene>
    <name evidence="8" type="ORF">Rsub_03400</name>
</gene>
<dbReference type="Proteomes" id="UP000247498">
    <property type="component" value="Unassembled WGS sequence"/>
</dbReference>
<keyword evidence="4 5" id="KW-0413">Isomerase</keyword>
<dbReference type="EMBL" id="BDRX01000017">
    <property type="protein sequence ID" value="GBF90404.1"/>
    <property type="molecule type" value="Genomic_DNA"/>
</dbReference>
<organism evidence="8 9">
    <name type="scientific">Raphidocelis subcapitata</name>
    <dbReference type="NCBI Taxonomy" id="307507"/>
    <lineage>
        <taxon>Eukaryota</taxon>
        <taxon>Viridiplantae</taxon>
        <taxon>Chlorophyta</taxon>
        <taxon>core chlorophytes</taxon>
        <taxon>Chlorophyceae</taxon>
        <taxon>CS clade</taxon>
        <taxon>Sphaeropleales</taxon>
        <taxon>Selenastraceae</taxon>
        <taxon>Raphidocelis</taxon>
    </lineage>
</organism>
<keyword evidence="3 5" id="KW-0238">DNA-binding</keyword>
<dbReference type="SMART" id="SM00434">
    <property type="entry name" value="TOP4c"/>
    <property type="match status" value="1"/>
</dbReference>
<dbReference type="Gene3D" id="3.30.1360.40">
    <property type="match status" value="2"/>
</dbReference>
<dbReference type="GO" id="GO:0005524">
    <property type="term" value="F:ATP binding"/>
    <property type="evidence" value="ECO:0007669"/>
    <property type="project" value="InterPro"/>
</dbReference>
<dbReference type="InterPro" id="IPR013760">
    <property type="entry name" value="Topo_IIA-like_dom_sf"/>
</dbReference>
<dbReference type="SUPFAM" id="SSF56719">
    <property type="entry name" value="Type II DNA topoisomerase"/>
    <property type="match status" value="1"/>
</dbReference>
<evidence type="ECO:0000313" key="8">
    <source>
        <dbReference type="EMBL" id="GBF90404.1"/>
    </source>
</evidence>
<comment type="similarity">
    <text evidence="1">Belongs to the type II topoisomerase GyrA/ParC subunit family.</text>
</comment>
<dbReference type="CDD" id="cd00187">
    <property type="entry name" value="TOP4c"/>
    <property type="match status" value="1"/>
</dbReference>
<evidence type="ECO:0000259" key="7">
    <source>
        <dbReference type="PROSITE" id="PS52040"/>
    </source>
</evidence>
<evidence type="ECO:0000313" key="9">
    <source>
        <dbReference type="Proteomes" id="UP000247498"/>
    </source>
</evidence>
<dbReference type="GO" id="GO:0003918">
    <property type="term" value="F:DNA topoisomerase type II (double strand cut, ATP-hydrolyzing) activity"/>
    <property type="evidence" value="ECO:0007669"/>
    <property type="project" value="UniProtKB-EC"/>
</dbReference>
<name>A0A2V0NRZ4_9CHLO</name>
<evidence type="ECO:0000256" key="1">
    <source>
        <dbReference type="ARBA" id="ARBA00008263"/>
    </source>
</evidence>
<evidence type="ECO:0000256" key="4">
    <source>
        <dbReference type="ARBA" id="ARBA00023235"/>
    </source>
</evidence>